<dbReference type="CDD" id="cd11304">
    <property type="entry name" value="Cadherin_repeat"/>
    <property type="match status" value="1"/>
</dbReference>
<keyword evidence="2" id="KW-0812">Transmembrane</keyword>
<organism evidence="4 5">
    <name type="scientific">Mya arenaria</name>
    <name type="common">Soft-shell clam</name>
    <dbReference type="NCBI Taxonomy" id="6604"/>
    <lineage>
        <taxon>Eukaryota</taxon>
        <taxon>Metazoa</taxon>
        <taxon>Spiralia</taxon>
        <taxon>Lophotrochozoa</taxon>
        <taxon>Mollusca</taxon>
        <taxon>Bivalvia</taxon>
        <taxon>Autobranchia</taxon>
        <taxon>Heteroconchia</taxon>
        <taxon>Euheterodonta</taxon>
        <taxon>Imparidentia</taxon>
        <taxon>Neoheterodontei</taxon>
        <taxon>Myida</taxon>
        <taxon>Myoidea</taxon>
        <taxon>Myidae</taxon>
        <taxon>Mya</taxon>
    </lineage>
</organism>
<evidence type="ECO:0000259" key="3">
    <source>
        <dbReference type="PROSITE" id="PS50268"/>
    </source>
</evidence>
<name>A0ABY7EU59_MYAAR</name>
<evidence type="ECO:0000256" key="1">
    <source>
        <dbReference type="PROSITE-ProRule" id="PRU00043"/>
    </source>
</evidence>
<reference evidence="4" key="1">
    <citation type="submission" date="2022-11" db="EMBL/GenBank/DDBJ databases">
        <title>Centuries of genome instability and evolution in soft-shell clam transmissible cancer (bioRxiv).</title>
        <authorList>
            <person name="Hart S.F.M."/>
            <person name="Yonemitsu M.A."/>
            <person name="Giersch R.M."/>
            <person name="Beal B.F."/>
            <person name="Arriagada G."/>
            <person name="Davis B.W."/>
            <person name="Ostrander E.A."/>
            <person name="Goff S.P."/>
            <person name="Metzger M.J."/>
        </authorList>
    </citation>
    <scope>NUCLEOTIDE SEQUENCE</scope>
    <source>
        <strain evidence="4">MELC-2E11</strain>
        <tissue evidence="4">Siphon/mantle</tissue>
    </source>
</reference>
<keyword evidence="5" id="KW-1185">Reference proteome</keyword>
<evidence type="ECO:0000256" key="2">
    <source>
        <dbReference type="SAM" id="Phobius"/>
    </source>
</evidence>
<feature type="domain" description="Cadherin" evidence="3">
    <location>
        <begin position="191"/>
        <end position="290"/>
    </location>
</feature>
<protein>
    <recommendedName>
        <fullName evidence="3">Cadherin domain-containing protein</fullName>
    </recommendedName>
</protein>
<accession>A0ABY7EU59</accession>
<proteinExistence type="predicted"/>
<sequence length="327" mass="33853">MDFRGFTTCAFIALCLIKQSGLEGMYAILNALGVGGMYANLSALGLGEMYAIVYALGLGEMVWGMYNILNALGLGKMYAIVYALGLGEMYAIVYALGLGEMYAIFNALGVGGKYANLNALGLGEMYAIVYALGLGEMYATVYALGIGEMYVNLNALVLGEMYAIVYVLDAQITAWTETGFTVSAGTTTKDVTMTYDTAVPESTAAGSAMFTLEATPTASSGARTYAFTAAGNPDSIGLITESGNVATINVATGKALDYETSAQYVFVVEATETGTTPLGTATVTVSISDVAIEYTKGQYGACLADGSTAGGNTDTAFTIDGSTGQQD</sequence>
<gene>
    <name evidence="4" type="ORF">MAR_035797</name>
</gene>
<dbReference type="InterPro" id="IPR015919">
    <property type="entry name" value="Cadherin-like_sf"/>
</dbReference>
<keyword evidence="2" id="KW-0472">Membrane</keyword>
<dbReference type="SUPFAM" id="SSF49313">
    <property type="entry name" value="Cadherin-like"/>
    <property type="match status" value="1"/>
</dbReference>
<feature type="transmembrane region" description="Helical" evidence="2">
    <location>
        <begin position="79"/>
        <end position="105"/>
    </location>
</feature>
<dbReference type="PROSITE" id="PS50268">
    <property type="entry name" value="CADHERIN_2"/>
    <property type="match status" value="1"/>
</dbReference>
<dbReference type="EMBL" id="CP111018">
    <property type="protein sequence ID" value="WAR10721.1"/>
    <property type="molecule type" value="Genomic_DNA"/>
</dbReference>
<evidence type="ECO:0000313" key="5">
    <source>
        <dbReference type="Proteomes" id="UP001164746"/>
    </source>
</evidence>
<evidence type="ECO:0000313" key="4">
    <source>
        <dbReference type="EMBL" id="WAR10721.1"/>
    </source>
</evidence>
<dbReference type="Proteomes" id="UP001164746">
    <property type="component" value="Chromosome 7"/>
</dbReference>
<dbReference type="Gene3D" id="2.60.40.60">
    <property type="entry name" value="Cadherins"/>
    <property type="match status" value="1"/>
</dbReference>
<dbReference type="InterPro" id="IPR002126">
    <property type="entry name" value="Cadherin-like_dom"/>
</dbReference>
<feature type="transmembrane region" description="Helical" evidence="2">
    <location>
        <begin position="125"/>
        <end position="144"/>
    </location>
</feature>
<keyword evidence="2" id="KW-1133">Transmembrane helix</keyword>
<keyword evidence="1" id="KW-0106">Calcium</keyword>